<dbReference type="AlphaFoldDB" id="K9XVY8"/>
<gene>
    <name evidence="5" type="ordered locus">Sta7437_3191</name>
</gene>
<feature type="domain" description="Peptidase M16 C-terminal" evidence="4">
    <location>
        <begin position="181"/>
        <end position="358"/>
    </location>
</feature>
<dbReference type="EC" id="3.4.24.64" evidence="5"/>
<dbReference type="eggNOG" id="COG0612">
    <property type="taxonomic scope" value="Bacteria"/>
</dbReference>
<dbReference type="InterPro" id="IPR011765">
    <property type="entry name" value="Pept_M16_N"/>
</dbReference>
<dbReference type="PROSITE" id="PS00143">
    <property type="entry name" value="INSULINASE"/>
    <property type="match status" value="1"/>
</dbReference>
<dbReference type="STRING" id="111780.Sta7437_3191"/>
<evidence type="ECO:0000259" key="3">
    <source>
        <dbReference type="Pfam" id="PF00675"/>
    </source>
</evidence>
<keyword evidence="6" id="KW-1185">Reference proteome</keyword>
<dbReference type="GO" id="GO:0006508">
    <property type="term" value="P:proteolysis"/>
    <property type="evidence" value="ECO:0007669"/>
    <property type="project" value="InterPro"/>
</dbReference>
<dbReference type="InterPro" id="IPR050361">
    <property type="entry name" value="MPP/UQCRC_Complex"/>
</dbReference>
<keyword evidence="5" id="KW-0378">Hydrolase</keyword>
<evidence type="ECO:0000256" key="2">
    <source>
        <dbReference type="RuleBase" id="RU004447"/>
    </source>
</evidence>
<dbReference type="GO" id="GO:0046872">
    <property type="term" value="F:metal ion binding"/>
    <property type="evidence" value="ECO:0007669"/>
    <property type="project" value="InterPro"/>
</dbReference>
<proteinExistence type="inferred from homology"/>
<dbReference type="InterPro" id="IPR001431">
    <property type="entry name" value="Pept_M16_Zn_BS"/>
</dbReference>
<dbReference type="SUPFAM" id="SSF63411">
    <property type="entry name" value="LuxS/MPP-like metallohydrolase"/>
    <property type="match status" value="2"/>
</dbReference>
<reference evidence="6" key="1">
    <citation type="journal article" date="2013" name="Proc. Natl. Acad. Sci. U.S.A.">
        <title>Improving the coverage of the cyanobacterial phylum using diversity-driven genome sequencing.</title>
        <authorList>
            <person name="Shih P.M."/>
            <person name="Wu D."/>
            <person name="Latifi A."/>
            <person name="Axen S.D."/>
            <person name="Fewer D.P."/>
            <person name="Talla E."/>
            <person name="Calteau A."/>
            <person name="Cai F."/>
            <person name="Tandeau de Marsac N."/>
            <person name="Rippka R."/>
            <person name="Herdman M."/>
            <person name="Sivonen K."/>
            <person name="Coursin T."/>
            <person name="Laurent T."/>
            <person name="Goodwin L."/>
            <person name="Nolan M."/>
            <person name="Davenport K.W."/>
            <person name="Han C.S."/>
            <person name="Rubin E.M."/>
            <person name="Eisen J.A."/>
            <person name="Woyke T."/>
            <person name="Gugger M."/>
            <person name="Kerfeld C.A."/>
        </authorList>
    </citation>
    <scope>NUCLEOTIDE SEQUENCE [LARGE SCALE GENOMIC DNA]</scope>
    <source>
        <strain evidence="6">ATCC 29371 / PCC 7437</strain>
    </source>
</reference>
<dbReference type="InterPro" id="IPR007863">
    <property type="entry name" value="Peptidase_M16_C"/>
</dbReference>
<name>K9XVY8_STAC7</name>
<dbReference type="Pfam" id="PF00675">
    <property type="entry name" value="Peptidase_M16"/>
    <property type="match status" value="1"/>
</dbReference>
<dbReference type="Gene3D" id="3.30.830.10">
    <property type="entry name" value="Metalloenzyme, LuxS/M16 peptidase-like"/>
    <property type="match status" value="2"/>
</dbReference>
<dbReference type="Proteomes" id="UP000010473">
    <property type="component" value="Chromosome"/>
</dbReference>
<dbReference type="OrthoDB" id="9811314at2"/>
<dbReference type="EMBL" id="CP003653">
    <property type="protein sequence ID" value="AFZ36698.1"/>
    <property type="molecule type" value="Genomic_DNA"/>
</dbReference>
<accession>K9XVY8</accession>
<dbReference type="PANTHER" id="PTHR11851:SF49">
    <property type="entry name" value="MITOCHONDRIAL-PROCESSING PEPTIDASE SUBUNIT ALPHA"/>
    <property type="match status" value="1"/>
</dbReference>
<organism evidence="5 6">
    <name type="scientific">Stanieria cyanosphaera (strain ATCC 29371 / PCC 7437)</name>
    <dbReference type="NCBI Taxonomy" id="111780"/>
    <lineage>
        <taxon>Bacteria</taxon>
        <taxon>Bacillati</taxon>
        <taxon>Cyanobacteriota</taxon>
        <taxon>Cyanophyceae</taxon>
        <taxon>Pleurocapsales</taxon>
        <taxon>Dermocarpellaceae</taxon>
        <taxon>Stanieria</taxon>
    </lineage>
</organism>
<evidence type="ECO:0000259" key="4">
    <source>
        <dbReference type="Pfam" id="PF05193"/>
    </source>
</evidence>
<feature type="domain" description="Peptidase M16 N-terminal" evidence="3">
    <location>
        <begin position="26"/>
        <end position="171"/>
    </location>
</feature>
<evidence type="ECO:0000256" key="1">
    <source>
        <dbReference type="ARBA" id="ARBA00007261"/>
    </source>
</evidence>
<evidence type="ECO:0000313" key="5">
    <source>
        <dbReference type="EMBL" id="AFZ36698.1"/>
    </source>
</evidence>
<dbReference type="HOGENOM" id="CLU_009902_3_2_3"/>
<evidence type="ECO:0000313" key="6">
    <source>
        <dbReference type="Proteomes" id="UP000010473"/>
    </source>
</evidence>
<dbReference type="PATRIC" id="fig|111780.3.peg.3308"/>
<protein>
    <submittedName>
        <fullName evidence="5">Processing peptidase</fullName>
        <ecNumber evidence="5">3.4.24.64</ecNumber>
    </submittedName>
</protein>
<dbReference type="InterPro" id="IPR011249">
    <property type="entry name" value="Metalloenz_LuxS/M16"/>
</dbReference>
<dbReference type="RefSeq" id="WP_015194360.1">
    <property type="nucleotide sequence ID" value="NC_019748.1"/>
</dbReference>
<dbReference type="PANTHER" id="PTHR11851">
    <property type="entry name" value="METALLOPROTEASE"/>
    <property type="match status" value="1"/>
</dbReference>
<dbReference type="Pfam" id="PF05193">
    <property type="entry name" value="Peptidase_M16_C"/>
    <property type="match status" value="1"/>
</dbReference>
<dbReference type="KEGG" id="scs:Sta7437_3191"/>
<comment type="similarity">
    <text evidence="1 2">Belongs to the peptidase M16 family.</text>
</comment>
<dbReference type="GO" id="GO:0004222">
    <property type="term" value="F:metalloendopeptidase activity"/>
    <property type="evidence" value="ECO:0007669"/>
    <property type="project" value="UniProtKB-EC"/>
</dbReference>
<sequence length="424" mass="48072">MQQLSERLDQLEFPANIFRLENGLTVIHQYLPATPVVVTDIWIKAGASAEPQEWSGMAHFLEHMIFKGSPRVATGEFDWVIEQNGGIANAATSHDYAHFFLTTAESYVSDTLPYLADILLHASIPDEEFHRERDVVLEEIRSSYDDPDWIGFQALCQNVYQHHPYKRSILGEEELLLQHTPHQMRCFHRTHYQPENMTVVMIGGIAQEVALSLVADAFAEFSVRSECPPHSIEAEPPLIDIRRQELQLPRIEQARLAMAWLGAGSDCLVDGIGLDLLSVILAGSRCSRLVRELREEEQLVLDITSEFSLQRDSSLFTISAWLESDNLQEVEKNICDRIYQLQTKPLSEIELARAKRLLCNDYIFSTETPGQLAGIYGYYNTIATAEQALSYTKTINQLTASQLQRIANQYLSPERYAITTLVPC</sequence>